<feature type="signal peptide" evidence="20">
    <location>
        <begin position="1"/>
        <end position="21"/>
    </location>
</feature>
<feature type="active site" description="Nucleophile" evidence="13">
    <location>
        <position position="225"/>
    </location>
</feature>
<sequence length="495" mass="55161">MMRVLPIIIHALLFLVYPSSALTPAEWRTQSIYQIMTDRFARSDGSTAACNDLGNYCGGTYQGIINKLDYIQDMGFTAIWISPIVKNIETTSWGTPYHGYHQTDLYDVNTRFGSSQDLVALSDALHERGMYLMVDVVTNHMAQKADADVIDYTKFHPFNDQTYYHSPCTTDSFGTNTTNLEQCWFATTGVALADLRTEDSEVQDMFNTWISQLVSNYTIDGLRIDSARHVDPGSIASLQAAAGGMHVLAEVWDGNPTSLCGYQDWMTGMMNFPQYYRIHEAFSNTGGSMTGLRDGVNNMKSACKDVTVLGSFMENHDTERFANRTSDLALIRNALTFTMLQDGIPIIYQGQEQQFSGGDDPENREFLGESNYNQGSNLYLLTKKLNAVRSWAIEQDPAYITHNAEPVYTDDKTIIMRKGQMIGVLTNRGEDSGDATMTLSQNNSDFEVDQAVMDVIACKTLTTDSNGNLDLTITNGEPIVLYPLEALRESGICEQ</sequence>
<dbReference type="InterPro" id="IPR006046">
    <property type="entry name" value="Alpha_amylase"/>
</dbReference>
<comment type="caution">
    <text evidence="22">The sequence shown here is derived from an EMBL/GenBank/DDBJ whole genome shotgun (WGS) entry which is preliminary data.</text>
</comment>
<keyword evidence="6 20" id="KW-0732">Signal</keyword>
<evidence type="ECO:0000256" key="13">
    <source>
        <dbReference type="PIRSR" id="PIRSR001024-1"/>
    </source>
</evidence>
<comment type="cofactor">
    <cofactor evidence="2">
        <name>Ca(2+)</name>
        <dbReference type="ChEBI" id="CHEBI:29108"/>
    </cofactor>
</comment>
<feature type="disulfide bond" evidence="16">
    <location>
        <begin position="458"/>
        <end position="493"/>
    </location>
</feature>
<evidence type="ECO:0000256" key="3">
    <source>
        <dbReference type="ARBA" id="ARBA00008061"/>
    </source>
</evidence>
<keyword evidence="10" id="KW-0325">Glycoprotein</keyword>
<dbReference type="Pfam" id="PF09260">
    <property type="entry name" value="A_amylase_dom_C"/>
    <property type="match status" value="1"/>
</dbReference>
<feature type="binding site" evidence="15">
    <location>
        <position position="194"/>
    </location>
    <ligand>
        <name>Ca(2+)</name>
        <dbReference type="ChEBI" id="CHEBI:29108"/>
        <label>1</label>
    </ligand>
</feature>
<dbReference type="SUPFAM" id="SSF51011">
    <property type="entry name" value="Glycosyl hydrolase domain"/>
    <property type="match status" value="1"/>
</dbReference>
<keyword evidence="12 19" id="KW-0326">Glycosidase</keyword>
<dbReference type="SMART" id="SM00642">
    <property type="entry name" value="Aamy"/>
    <property type="match status" value="1"/>
</dbReference>
<feature type="binding site" evidence="15">
    <location>
        <position position="250"/>
    </location>
    <ligand>
        <name>Ca(2+)</name>
        <dbReference type="ChEBI" id="CHEBI:29108"/>
        <label>2</label>
    </ligand>
</feature>
<evidence type="ECO:0000256" key="5">
    <source>
        <dbReference type="ARBA" id="ARBA00022723"/>
    </source>
</evidence>
<keyword evidence="7 19" id="KW-0378">Hydrolase</keyword>
<keyword evidence="5 15" id="KW-0479">Metal-binding</keyword>
<evidence type="ECO:0000256" key="8">
    <source>
        <dbReference type="ARBA" id="ARBA00022837"/>
    </source>
</evidence>
<dbReference type="InterPro" id="IPR013777">
    <property type="entry name" value="A-amylase-like"/>
</dbReference>
<dbReference type="InterPro" id="IPR015340">
    <property type="entry name" value="A_amylase_C_dom"/>
</dbReference>
<accession>A0A8H6RBI7</accession>
<dbReference type="AlphaFoldDB" id="A0A8H6RBI7"/>
<dbReference type="EMBL" id="JABCIY010000218">
    <property type="protein sequence ID" value="KAF7188003.1"/>
    <property type="molecule type" value="Genomic_DNA"/>
</dbReference>
<dbReference type="GO" id="GO:0004556">
    <property type="term" value="F:alpha-amylase activity"/>
    <property type="evidence" value="ECO:0007669"/>
    <property type="project" value="UniProtKB-UniRule"/>
</dbReference>
<feature type="disulfide bond" evidence="16">
    <location>
        <begin position="260"/>
        <end position="303"/>
    </location>
</feature>
<feature type="disulfide bond" evidence="16">
    <location>
        <begin position="168"/>
        <end position="183"/>
    </location>
</feature>
<feature type="disulfide bond" evidence="16">
    <location>
        <begin position="50"/>
        <end position="57"/>
    </location>
</feature>
<evidence type="ECO:0000256" key="18">
    <source>
        <dbReference type="RuleBase" id="RU003615"/>
    </source>
</evidence>
<evidence type="ECO:0000256" key="2">
    <source>
        <dbReference type="ARBA" id="ARBA00001913"/>
    </source>
</evidence>
<dbReference type="PIRSF" id="PIRSF001024">
    <property type="entry name" value="Alph-amyl_fung"/>
    <property type="match status" value="1"/>
</dbReference>
<evidence type="ECO:0000256" key="1">
    <source>
        <dbReference type="ARBA" id="ARBA00000548"/>
    </source>
</evidence>
<evidence type="ECO:0000256" key="7">
    <source>
        <dbReference type="ARBA" id="ARBA00022801"/>
    </source>
</evidence>
<feature type="binding site" evidence="17">
    <location>
        <position position="317"/>
    </location>
    <ligand>
        <name>substrate</name>
    </ligand>
</feature>
<evidence type="ECO:0000256" key="20">
    <source>
        <dbReference type="SAM" id="SignalP"/>
    </source>
</evidence>
<evidence type="ECO:0000256" key="19">
    <source>
        <dbReference type="RuleBase" id="RU361134"/>
    </source>
</evidence>
<feature type="binding site" evidence="15">
    <location>
        <position position="181"/>
    </location>
    <ligand>
        <name>Ca(2+)</name>
        <dbReference type="ChEBI" id="CHEBI:29108"/>
        <label>1</label>
    </ligand>
</feature>
<dbReference type="SUPFAM" id="SSF51445">
    <property type="entry name" value="(Trans)glycosidases"/>
    <property type="match status" value="1"/>
</dbReference>
<dbReference type="Gene3D" id="2.60.40.1180">
    <property type="entry name" value="Golgi alpha-mannosidase II"/>
    <property type="match status" value="1"/>
</dbReference>
<dbReference type="CDD" id="cd11319">
    <property type="entry name" value="AmyAc_euk_AmyA"/>
    <property type="match status" value="1"/>
</dbReference>
<feature type="binding site" evidence="15">
    <location>
        <position position="139"/>
    </location>
    <ligand>
        <name>Ca(2+)</name>
        <dbReference type="ChEBI" id="CHEBI:29108"/>
        <label>1</label>
    </ligand>
</feature>
<feature type="binding site" evidence="15">
    <location>
        <position position="225"/>
    </location>
    <ligand>
        <name>Ca(2+)</name>
        <dbReference type="ChEBI" id="CHEBI:29108"/>
        <label>2</label>
    </ligand>
</feature>
<feature type="binding site" evidence="17">
    <location>
        <position position="223"/>
    </location>
    <ligand>
        <name>substrate</name>
    </ligand>
</feature>
<gene>
    <name evidence="22" type="ORF">HII31_10675</name>
</gene>
<feature type="binding site" evidence="17">
    <location>
        <position position="140"/>
    </location>
    <ligand>
        <name>substrate</name>
    </ligand>
</feature>
<dbReference type="InterPro" id="IPR017853">
    <property type="entry name" value="GH"/>
</dbReference>
<dbReference type="FunFam" id="3.20.20.80:FF:000120">
    <property type="entry name" value="Alpha-amylase A"/>
    <property type="match status" value="1"/>
</dbReference>
<dbReference type="GO" id="GO:0005509">
    <property type="term" value="F:calcium ion binding"/>
    <property type="evidence" value="ECO:0007669"/>
    <property type="project" value="InterPro"/>
</dbReference>
<evidence type="ECO:0000313" key="23">
    <source>
        <dbReference type="Proteomes" id="UP000660729"/>
    </source>
</evidence>
<feature type="chain" id="PRO_5034849891" description="Alpha-amylase" evidence="20">
    <location>
        <begin position="22"/>
        <end position="495"/>
    </location>
</feature>
<evidence type="ECO:0000256" key="16">
    <source>
        <dbReference type="PIRSR" id="PIRSR001024-4"/>
    </source>
</evidence>
<dbReference type="InterPro" id="IPR013780">
    <property type="entry name" value="Glyco_hydro_b"/>
</dbReference>
<dbReference type="EC" id="3.2.1.1" evidence="4 19"/>
<organism evidence="22 23">
    <name type="scientific">Pseudocercospora fuligena</name>
    <dbReference type="NCBI Taxonomy" id="685502"/>
    <lineage>
        <taxon>Eukaryota</taxon>
        <taxon>Fungi</taxon>
        <taxon>Dikarya</taxon>
        <taxon>Ascomycota</taxon>
        <taxon>Pezizomycotina</taxon>
        <taxon>Dothideomycetes</taxon>
        <taxon>Dothideomycetidae</taxon>
        <taxon>Mycosphaerellales</taxon>
        <taxon>Mycosphaerellaceae</taxon>
        <taxon>Pseudocercospora</taxon>
    </lineage>
</organism>
<keyword evidence="9 16" id="KW-1015">Disulfide bond</keyword>
<dbReference type="InterPro" id="IPR006047">
    <property type="entry name" value="GH13_cat_dom"/>
</dbReference>
<dbReference type="Gene3D" id="3.20.20.80">
    <property type="entry name" value="Glycosidases"/>
    <property type="match status" value="1"/>
</dbReference>
<feature type="site" description="Transition state stabilizer" evidence="14">
    <location>
        <position position="317"/>
    </location>
</feature>
<evidence type="ECO:0000256" key="17">
    <source>
        <dbReference type="PIRSR" id="PIRSR001024-5"/>
    </source>
</evidence>
<evidence type="ECO:0000256" key="4">
    <source>
        <dbReference type="ARBA" id="ARBA00012595"/>
    </source>
</evidence>
<feature type="domain" description="Glycosyl hydrolase family 13 catalytic" evidence="21">
    <location>
        <begin position="34"/>
        <end position="389"/>
    </location>
</feature>
<evidence type="ECO:0000256" key="6">
    <source>
        <dbReference type="ARBA" id="ARBA00022729"/>
    </source>
</evidence>
<evidence type="ECO:0000256" key="10">
    <source>
        <dbReference type="ARBA" id="ARBA00023180"/>
    </source>
</evidence>
<feature type="binding site" evidence="17">
    <location>
        <position position="364"/>
    </location>
    <ligand>
        <name>substrate</name>
    </ligand>
</feature>
<keyword evidence="11 19" id="KW-0119">Carbohydrate metabolism</keyword>
<name>A0A8H6RBI7_9PEZI</name>
<evidence type="ECO:0000256" key="12">
    <source>
        <dbReference type="ARBA" id="ARBA00023295"/>
    </source>
</evidence>
<reference evidence="22" key="1">
    <citation type="submission" date="2020-04" db="EMBL/GenBank/DDBJ databases">
        <title>Draft genome resource of the tomato pathogen Pseudocercospora fuligena.</title>
        <authorList>
            <person name="Zaccaron A."/>
        </authorList>
    </citation>
    <scope>NUCLEOTIDE SEQUENCE</scope>
    <source>
        <strain evidence="22">PF001</strain>
    </source>
</reference>
<proteinExistence type="inferred from homology"/>
<comment type="similarity">
    <text evidence="3 18">Belongs to the glycosyl hydrolase 13 family.</text>
</comment>
<feature type="active site" description="Proton donor" evidence="13">
    <location>
        <position position="250"/>
    </location>
</feature>
<protein>
    <recommendedName>
        <fullName evidence="4 19">Alpha-amylase</fullName>
        <ecNumber evidence="4 19">3.2.1.1</ecNumber>
    </recommendedName>
</protein>
<keyword evidence="8 15" id="KW-0106">Calcium</keyword>
<evidence type="ECO:0000256" key="9">
    <source>
        <dbReference type="ARBA" id="ARBA00023157"/>
    </source>
</evidence>
<dbReference type="Pfam" id="PF00128">
    <property type="entry name" value="Alpha-amylase"/>
    <property type="match status" value="1"/>
</dbReference>
<feature type="binding site" evidence="17">
    <location>
        <position position="254"/>
    </location>
    <ligand>
        <name>substrate</name>
    </ligand>
</feature>
<evidence type="ECO:0000256" key="11">
    <source>
        <dbReference type="ARBA" id="ARBA00023277"/>
    </source>
</evidence>
<dbReference type="OrthoDB" id="204980at2759"/>
<dbReference type="GO" id="GO:0016052">
    <property type="term" value="P:carbohydrate catabolic process"/>
    <property type="evidence" value="ECO:0007669"/>
    <property type="project" value="InterPro"/>
</dbReference>
<dbReference type="Proteomes" id="UP000660729">
    <property type="component" value="Unassembled WGS sequence"/>
</dbReference>
<evidence type="ECO:0000256" key="15">
    <source>
        <dbReference type="PIRSR" id="PIRSR001024-3"/>
    </source>
</evidence>
<keyword evidence="23" id="KW-1185">Reference proteome</keyword>
<feature type="binding site" evidence="15">
    <location>
        <position position="229"/>
    </location>
    <ligand>
        <name>Ca(2+)</name>
        <dbReference type="ChEBI" id="CHEBI:29108"/>
        <label>1</label>
    </ligand>
</feature>
<evidence type="ECO:0000259" key="21">
    <source>
        <dbReference type="SMART" id="SM00642"/>
    </source>
</evidence>
<dbReference type="PRINTS" id="PR00110">
    <property type="entry name" value="ALPHAAMYLASE"/>
</dbReference>
<evidence type="ECO:0000313" key="22">
    <source>
        <dbReference type="EMBL" id="KAF7188003.1"/>
    </source>
</evidence>
<comment type="catalytic activity">
    <reaction evidence="1 19">
        <text>Endohydrolysis of (1-&gt;4)-alpha-D-glucosidic linkages in polysaccharides containing three or more (1-&gt;4)-alpha-linked D-glucose units.</text>
        <dbReference type="EC" id="3.2.1.1"/>
    </reaction>
</comment>
<evidence type="ECO:0000256" key="14">
    <source>
        <dbReference type="PIRSR" id="PIRSR001024-2"/>
    </source>
</evidence>
<dbReference type="PANTHER" id="PTHR10357:SF215">
    <property type="entry name" value="ALPHA-AMYLASE 1"/>
    <property type="match status" value="1"/>
</dbReference>
<dbReference type="PANTHER" id="PTHR10357">
    <property type="entry name" value="ALPHA-AMYLASE FAMILY MEMBER"/>
    <property type="match status" value="1"/>
</dbReference>